<gene>
    <name evidence="2" type="ORF">AVDCRST_MAG93-7201</name>
</gene>
<evidence type="ECO:0000313" key="2">
    <source>
        <dbReference type="EMBL" id="CAA9352921.1"/>
    </source>
</evidence>
<proteinExistence type="predicted"/>
<feature type="compositionally biased region" description="Basic and acidic residues" evidence="1">
    <location>
        <begin position="1"/>
        <end position="12"/>
    </location>
</feature>
<accession>A0A6J4MAA4</accession>
<dbReference type="AlphaFoldDB" id="A0A6J4MAA4"/>
<feature type="non-terminal residue" evidence="2">
    <location>
        <position position="1"/>
    </location>
</feature>
<reference evidence="2" key="1">
    <citation type="submission" date="2020-02" db="EMBL/GenBank/DDBJ databases">
        <authorList>
            <person name="Meier V. D."/>
        </authorList>
    </citation>
    <scope>NUCLEOTIDE SEQUENCE</scope>
    <source>
        <strain evidence="2">AVDCRST_MAG93</strain>
    </source>
</reference>
<protein>
    <submittedName>
        <fullName evidence="2">Uncharacterized protein</fullName>
    </submittedName>
</protein>
<organism evidence="2">
    <name type="scientific">uncultured Chloroflexia bacterium</name>
    <dbReference type="NCBI Taxonomy" id="1672391"/>
    <lineage>
        <taxon>Bacteria</taxon>
        <taxon>Bacillati</taxon>
        <taxon>Chloroflexota</taxon>
        <taxon>Chloroflexia</taxon>
        <taxon>environmental samples</taxon>
    </lineage>
</organism>
<sequence length="29" mass="3364">REMEGPHNDRAGLRCPYQPAPQRHAIHLL</sequence>
<feature type="region of interest" description="Disordered" evidence="1">
    <location>
        <begin position="1"/>
        <end position="29"/>
    </location>
</feature>
<evidence type="ECO:0000256" key="1">
    <source>
        <dbReference type="SAM" id="MobiDB-lite"/>
    </source>
</evidence>
<feature type="non-terminal residue" evidence="2">
    <location>
        <position position="29"/>
    </location>
</feature>
<name>A0A6J4MAA4_9CHLR</name>
<dbReference type="EMBL" id="CADCTR010002435">
    <property type="protein sequence ID" value="CAA9352921.1"/>
    <property type="molecule type" value="Genomic_DNA"/>
</dbReference>